<feature type="transmembrane region" description="Helical" evidence="1">
    <location>
        <begin position="99"/>
        <end position="119"/>
    </location>
</feature>
<dbReference type="OrthoDB" id="10553660at2759"/>
<keyword evidence="1" id="KW-0472">Membrane</keyword>
<dbReference type="PANTHER" id="PTHR36694:SF11">
    <property type="entry name" value="LP21121P-RELATED"/>
    <property type="match status" value="1"/>
</dbReference>
<proteinExistence type="predicted"/>
<keyword evidence="1" id="KW-0812">Transmembrane</keyword>
<dbReference type="AlphaFoldDB" id="A0A1Y2FTN7"/>
<reference evidence="2 3" key="1">
    <citation type="submission" date="2016-08" db="EMBL/GenBank/DDBJ databases">
        <title>A Parts List for Fungal Cellulosomes Revealed by Comparative Genomics.</title>
        <authorList>
            <consortium name="DOE Joint Genome Institute"/>
            <person name="Haitjema C.H."/>
            <person name="Gilmore S.P."/>
            <person name="Henske J.K."/>
            <person name="Solomon K.V."/>
            <person name="De Groot R."/>
            <person name="Kuo A."/>
            <person name="Mondo S.J."/>
            <person name="Salamov A.A."/>
            <person name="Labutti K."/>
            <person name="Zhao Z."/>
            <person name="Chiniquy J."/>
            <person name="Barry K."/>
            <person name="Brewer H.M."/>
            <person name="Purvine S.O."/>
            <person name="Wright A.T."/>
            <person name="Boxma B."/>
            <person name="Van Alen T."/>
            <person name="Hackstein J.H."/>
            <person name="Baker S.E."/>
            <person name="Grigoriev I.V."/>
            <person name="O'Malley M.A."/>
        </authorList>
    </citation>
    <scope>NUCLEOTIDE SEQUENCE [LARGE SCALE GENOMIC DNA]</scope>
    <source>
        <strain evidence="2 3">G1</strain>
    </source>
</reference>
<comment type="caution">
    <text evidence="2">The sequence shown here is derived from an EMBL/GenBank/DDBJ whole genome shotgun (WGS) entry which is preliminary data.</text>
</comment>
<organism evidence="2 3">
    <name type="scientific">Neocallimastix californiae</name>
    <dbReference type="NCBI Taxonomy" id="1754190"/>
    <lineage>
        <taxon>Eukaryota</taxon>
        <taxon>Fungi</taxon>
        <taxon>Fungi incertae sedis</taxon>
        <taxon>Chytridiomycota</taxon>
        <taxon>Chytridiomycota incertae sedis</taxon>
        <taxon>Neocallimastigomycetes</taxon>
        <taxon>Neocallimastigales</taxon>
        <taxon>Neocallimastigaceae</taxon>
        <taxon>Neocallimastix</taxon>
    </lineage>
</organism>
<gene>
    <name evidence="2" type="ORF">LY90DRAFT_663025</name>
</gene>
<evidence type="ECO:0000313" key="3">
    <source>
        <dbReference type="Proteomes" id="UP000193920"/>
    </source>
</evidence>
<name>A0A1Y2FTN7_9FUNG</name>
<dbReference type="PANTHER" id="PTHR36694">
    <property type="entry name" value="PASIFLORA 1, ISOFORM A-RELATED"/>
    <property type="match status" value="1"/>
</dbReference>
<evidence type="ECO:0000313" key="2">
    <source>
        <dbReference type="EMBL" id="ORY87309.1"/>
    </source>
</evidence>
<evidence type="ECO:0000256" key="1">
    <source>
        <dbReference type="SAM" id="Phobius"/>
    </source>
</evidence>
<keyword evidence="3" id="KW-1185">Reference proteome</keyword>
<feature type="transmembrane region" description="Helical" evidence="1">
    <location>
        <begin position="26"/>
        <end position="49"/>
    </location>
</feature>
<feature type="transmembrane region" description="Helical" evidence="1">
    <location>
        <begin position="162"/>
        <end position="179"/>
    </location>
</feature>
<protein>
    <submittedName>
        <fullName evidence="2">Uncharacterized protein</fullName>
    </submittedName>
</protein>
<dbReference type="Proteomes" id="UP000193920">
    <property type="component" value="Unassembled WGS sequence"/>
</dbReference>
<dbReference type="EMBL" id="MCOG01000001">
    <property type="protein sequence ID" value="ORY87309.1"/>
    <property type="molecule type" value="Genomic_DNA"/>
</dbReference>
<accession>A0A1Y2FTN7</accession>
<sequence>MASTKTDFKRRFPKVGRCCCCCAPKVSVYVCTIILIVFYVIGIFFSGLSLNKFGTYTSSVTNILSKVELVVPICVTISLILLLIGIEKRNKVFMNQFKIVFFIYLIYSLFSFIYGIYLFNNDEYVKESIKTLKNTYKEANMPNFSELPDEFYQNSIKNSMKFYIVEVIVIYALFVYYYLSTCSYIEDIEEGANDENDIRNLENNEY</sequence>
<keyword evidence="1" id="KW-1133">Transmembrane helix</keyword>
<feature type="transmembrane region" description="Helical" evidence="1">
    <location>
        <begin position="69"/>
        <end position="87"/>
    </location>
</feature>